<keyword evidence="4" id="KW-1185">Reference proteome</keyword>
<proteinExistence type="predicted"/>
<dbReference type="AlphaFoldDB" id="A0AAV7WLX7"/>
<feature type="coiled-coil region" evidence="1">
    <location>
        <begin position="158"/>
        <end position="192"/>
    </location>
</feature>
<name>A0AAV7WLX7_PLEWA</name>
<dbReference type="Proteomes" id="UP001066276">
    <property type="component" value="Chromosome 1_1"/>
</dbReference>
<reference evidence="3" key="1">
    <citation type="journal article" date="2022" name="bioRxiv">
        <title>Sequencing and chromosome-scale assembly of the giantPleurodeles waltlgenome.</title>
        <authorList>
            <person name="Brown T."/>
            <person name="Elewa A."/>
            <person name="Iarovenko S."/>
            <person name="Subramanian E."/>
            <person name="Araus A.J."/>
            <person name="Petzold A."/>
            <person name="Susuki M."/>
            <person name="Suzuki K.-i.T."/>
            <person name="Hayashi T."/>
            <person name="Toyoda A."/>
            <person name="Oliveira C."/>
            <person name="Osipova E."/>
            <person name="Leigh N.D."/>
            <person name="Simon A."/>
            <person name="Yun M.H."/>
        </authorList>
    </citation>
    <scope>NUCLEOTIDE SEQUENCE</scope>
    <source>
        <strain evidence="3">20211129_DDA</strain>
        <tissue evidence="3">Liver</tissue>
    </source>
</reference>
<keyword evidence="1" id="KW-0175">Coiled coil</keyword>
<evidence type="ECO:0000256" key="2">
    <source>
        <dbReference type="SAM" id="MobiDB-lite"/>
    </source>
</evidence>
<feature type="compositionally biased region" description="Acidic residues" evidence="2">
    <location>
        <begin position="95"/>
        <end position="105"/>
    </location>
</feature>
<comment type="caution">
    <text evidence="3">The sequence shown here is derived from an EMBL/GenBank/DDBJ whole genome shotgun (WGS) entry which is preliminary data.</text>
</comment>
<feature type="region of interest" description="Disordered" evidence="2">
    <location>
        <begin position="90"/>
        <end position="151"/>
    </location>
</feature>
<organism evidence="3 4">
    <name type="scientific">Pleurodeles waltl</name>
    <name type="common">Iberian ribbed newt</name>
    <dbReference type="NCBI Taxonomy" id="8319"/>
    <lineage>
        <taxon>Eukaryota</taxon>
        <taxon>Metazoa</taxon>
        <taxon>Chordata</taxon>
        <taxon>Craniata</taxon>
        <taxon>Vertebrata</taxon>
        <taxon>Euteleostomi</taxon>
        <taxon>Amphibia</taxon>
        <taxon>Batrachia</taxon>
        <taxon>Caudata</taxon>
        <taxon>Salamandroidea</taxon>
        <taxon>Salamandridae</taxon>
        <taxon>Pleurodelinae</taxon>
        <taxon>Pleurodeles</taxon>
    </lineage>
</organism>
<protein>
    <submittedName>
        <fullName evidence="3">Uncharacterized protein</fullName>
    </submittedName>
</protein>
<evidence type="ECO:0000256" key="1">
    <source>
        <dbReference type="SAM" id="Coils"/>
    </source>
</evidence>
<evidence type="ECO:0000313" key="3">
    <source>
        <dbReference type="EMBL" id="KAJ1213731.1"/>
    </source>
</evidence>
<gene>
    <name evidence="3" type="ORF">NDU88_001362</name>
</gene>
<dbReference type="EMBL" id="JANPWB010000001">
    <property type="protein sequence ID" value="KAJ1213731.1"/>
    <property type="molecule type" value="Genomic_DNA"/>
</dbReference>
<feature type="region of interest" description="Disordered" evidence="2">
    <location>
        <begin position="1"/>
        <end position="24"/>
    </location>
</feature>
<sequence>MPLFRALTSSERRSGRARAAGLGSKVFRSTQTMNKVRSCRRNVPEQAVRQAPRVGTVAKLKNFCLEKGVFYKRSAKKAELQRALRAWAAAHPEGEMDEEGSVSEEGSERDPTEDLDMLPVVGGNNFLPGPEVNSRAGSSVSPKSLFPEELEDKREERKLRLELTKMEKEQALARLEKEQALEEKRLTMKERKLTHELSLKELDIRAWQVGAWSPIHFGEDVNLLPQCVLNRETPSLLLF</sequence>
<evidence type="ECO:0000313" key="4">
    <source>
        <dbReference type="Proteomes" id="UP001066276"/>
    </source>
</evidence>
<accession>A0AAV7WLX7</accession>